<name>A0ABQ4XHV2_9ASTR</name>
<organism evidence="2 3">
    <name type="scientific">Tanacetum coccineum</name>
    <dbReference type="NCBI Taxonomy" id="301880"/>
    <lineage>
        <taxon>Eukaryota</taxon>
        <taxon>Viridiplantae</taxon>
        <taxon>Streptophyta</taxon>
        <taxon>Embryophyta</taxon>
        <taxon>Tracheophyta</taxon>
        <taxon>Spermatophyta</taxon>
        <taxon>Magnoliopsida</taxon>
        <taxon>eudicotyledons</taxon>
        <taxon>Gunneridae</taxon>
        <taxon>Pentapetalae</taxon>
        <taxon>asterids</taxon>
        <taxon>campanulids</taxon>
        <taxon>Asterales</taxon>
        <taxon>Asteraceae</taxon>
        <taxon>Asteroideae</taxon>
        <taxon>Anthemideae</taxon>
        <taxon>Anthemidinae</taxon>
        <taxon>Tanacetum</taxon>
    </lineage>
</organism>
<dbReference type="PANTHER" id="PTHR35317:SF41">
    <property type="entry name" value="RNA-DIRECTED DNA POLYMERASE"/>
    <property type="match status" value="1"/>
</dbReference>
<gene>
    <name evidence="2" type="ORF">Tco_0679385</name>
</gene>
<evidence type="ECO:0000313" key="2">
    <source>
        <dbReference type="EMBL" id="GJS64821.1"/>
    </source>
</evidence>
<dbReference type="EMBL" id="BQNB010009531">
    <property type="protein sequence ID" value="GJS64821.1"/>
    <property type="molecule type" value="Genomic_DNA"/>
</dbReference>
<keyword evidence="3" id="KW-1185">Reference proteome</keyword>
<dbReference type="PANTHER" id="PTHR35317">
    <property type="entry name" value="OS04G0629600 PROTEIN"/>
    <property type="match status" value="1"/>
</dbReference>
<proteinExistence type="predicted"/>
<reference evidence="2" key="1">
    <citation type="journal article" date="2022" name="Int. J. Mol. Sci.">
        <title>Draft Genome of Tanacetum Coccineum: Genomic Comparison of Closely Related Tanacetum-Family Plants.</title>
        <authorList>
            <person name="Yamashiro T."/>
            <person name="Shiraishi A."/>
            <person name="Nakayama K."/>
            <person name="Satake H."/>
        </authorList>
    </citation>
    <scope>NUCLEOTIDE SEQUENCE</scope>
</reference>
<dbReference type="Pfam" id="PF14223">
    <property type="entry name" value="Retrotran_gag_2"/>
    <property type="match status" value="1"/>
</dbReference>
<protein>
    <submittedName>
        <fullName evidence="2">Uncharacterized protein</fullName>
    </submittedName>
</protein>
<accession>A0ABQ4XHV2</accession>
<evidence type="ECO:0000256" key="1">
    <source>
        <dbReference type="SAM" id="MobiDB-lite"/>
    </source>
</evidence>
<sequence>MDLEATQTNAAAKLPLLKQSEYEMWRLKIEQYFQIQDYALWEIPGAVTTEEKTQKKNDVKARSMLLMALPNEHLLTFNQYKDAKTLFDAIQTRFDGNDATKKTQKTLLKQMYENFNAPSTESLDSIFNRLQKIVSQLAILGENISQEDLNLKFLRSLPSEWNTHVVVWRNKPDLDSMSFDDLYNNFKIVEQEVKRTASSNSSSGSQNMAFVSTPSSTNEVNTANVQVSTASSLVSTDSTQDSTANLSDATIYAFLANQPNGYQLRTGKKITINGSDTAGYDKPWNHDNGHMNQDSSRRTVNVEETSSKAMVAIDGAGFDWSFMAEEEVKTNMALMAFSDSEVYNDKTCSKTCLKSFEDLKNQLDNLRVEFNKSEFNLATYKKGLASVEEQLVFYKKNEVMFIDQIAVLKRDISFKDSEIIALKSEIEK</sequence>
<feature type="compositionally biased region" description="Polar residues" evidence="1">
    <location>
        <begin position="206"/>
        <end position="218"/>
    </location>
</feature>
<comment type="caution">
    <text evidence="2">The sequence shown here is derived from an EMBL/GenBank/DDBJ whole genome shotgun (WGS) entry which is preliminary data.</text>
</comment>
<dbReference type="Proteomes" id="UP001151760">
    <property type="component" value="Unassembled WGS sequence"/>
</dbReference>
<reference evidence="2" key="2">
    <citation type="submission" date="2022-01" db="EMBL/GenBank/DDBJ databases">
        <authorList>
            <person name="Yamashiro T."/>
            <person name="Shiraishi A."/>
            <person name="Satake H."/>
            <person name="Nakayama K."/>
        </authorList>
    </citation>
    <scope>NUCLEOTIDE SEQUENCE</scope>
</reference>
<feature type="region of interest" description="Disordered" evidence="1">
    <location>
        <begin position="196"/>
        <end position="218"/>
    </location>
</feature>
<evidence type="ECO:0000313" key="3">
    <source>
        <dbReference type="Proteomes" id="UP001151760"/>
    </source>
</evidence>